<evidence type="ECO:0000313" key="3">
    <source>
        <dbReference type="Proteomes" id="UP001558652"/>
    </source>
</evidence>
<evidence type="ECO:0000259" key="1">
    <source>
        <dbReference type="Pfam" id="PF14226"/>
    </source>
</evidence>
<dbReference type="AlphaFoldDB" id="A0ABD0XU38"/>
<proteinExistence type="predicted"/>
<comment type="caution">
    <text evidence="2">The sequence shown here is derived from an EMBL/GenBank/DDBJ whole genome shotgun (WGS) entry which is preliminary data.</text>
</comment>
<dbReference type="Proteomes" id="UP001558652">
    <property type="component" value="Unassembled WGS sequence"/>
</dbReference>
<evidence type="ECO:0000313" key="2">
    <source>
        <dbReference type="EMBL" id="KAL1114801.1"/>
    </source>
</evidence>
<sequence length="436" mass="48710">MSSTLVDLHMIPIVDMDLIEEWITKPEGHCRQGETWDRFIFPRNGVFPSGFPGGKVSTPGASVRQHVSRLESFALKTDIELITQAEEEYSCCVVFSVGCEGSRKRIFAVVCYCNDMDSVPDSFAEDGDKPKPVRATELRARDEKPRVGYRNIMNAMEEATQQEKLVDRESNISNANNSLVPTELNCGVQPRKETLTESRVFSQKSSAPFSMPPCSKSFVWVLAPVGERITPIRQSTRQAAKKLHASLSEKGLALLVNHGIPGAKIQEAYKKMNKFCKLPQDLRNEYAISENCSEKHGYILPERDRFCSGLPTQHCFNIQDLEGKMPEKDIPGFTEVITSLADDFKAVSKTVLQFIAIGLDRGTLTLLSQDAENGLEGKSASCVPTDNVHTNAGFRRSLKMLPTWEVKRWNPQSTQHGLLQKTQHFSMTLAAEAYAF</sequence>
<keyword evidence="3" id="KW-1185">Reference proteome</keyword>
<dbReference type="InterPro" id="IPR026992">
    <property type="entry name" value="DIOX_N"/>
</dbReference>
<dbReference type="Gene3D" id="2.60.120.330">
    <property type="entry name" value="B-lactam Antibiotic, Isopenicillin N Synthase, Chain"/>
    <property type="match status" value="1"/>
</dbReference>
<reference evidence="2 3" key="1">
    <citation type="submission" date="2024-07" db="EMBL/GenBank/DDBJ databases">
        <title>Chromosome-level genome assembly of the water stick insect Ranatra chinensis (Heteroptera: Nepidae).</title>
        <authorList>
            <person name="Liu X."/>
        </authorList>
    </citation>
    <scope>NUCLEOTIDE SEQUENCE [LARGE SCALE GENOMIC DNA]</scope>
    <source>
        <strain evidence="2">Cailab_2021Rc</strain>
        <tissue evidence="2">Muscle</tissue>
    </source>
</reference>
<feature type="domain" description="Non-haem dioxygenase N-terminal" evidence="1">
    <location>
        <begin position="235"/>
        <end position="300"/>
    </location>
</feature>
<name>A0ABD0XU38_9HEMI</name>
<accession>A0ABD0XU38</accession>
<dbReference type="SUPFAM" id="SSF51197">
    <property type="entry name" value="Clavaminate synthase-like"/>
    <property type="match status" value="1"/>
</dbReference>
<dbReference type="InterPro" id="IPR027443">
    <property type="entry name" value="IPNS-like_sf"/>
</dbReference>
<dbReference type="EMBL" id="JBFDAA010000021">
    <property type="protein sequence ID" value="KAL1114801.1"/>
    <property type="molecule type" value="Genomic_DNA"/>
</dbReference>
<gene>
    <name evidence="2" type="ORF">AAG570_007625</name>
</gene>
<protein>
    <recommendedName>
        <fullName evidence="1">Non-haem dioxygenase N-terminal domain-containing protein</fullName>
    </recommendedName>
</protein>
<organism evidence="2 3">
    <name type="scientific">Ranatra chinensis</name>
    <dbReference type="NCBI Taxonomy" id="642074"/>
    <lineage>
        <taxon>Eukaryota</taxon>
        <taxon>Metazoa</taxon>
        <taxon>Ecdysozoa</taxon>
        <taxon>Arthropoda</taxon>
        <taxon>Hexapoda</taxon>
        <taxon>Insecta</taxon>
        <taxon>Pterygota</taxon>
        <taxon>Neoptera</taxon>
        <taxon>Paraneoptera</taxon>
        <taxon>Hemiptera</taxon>
        <taxon>Heteroptera</taxon>
        <taxon>Panheteroptera</taxon>
        <taxon>Nepomorpha</taxon>
        <taxon>Nepidae</taxon>
        <taxon>Ranatrinae</taxon>
        <taxon>Ranatra</taxon>
    </lineage>
</organism>
<dbReference type="Pfam" id="PF14226">
    <property type="entry name" value="DIOX_N"/>
    <property type="match status" value="1"/>
</dbReference>